<protein>
    <recommendedName>
        <fullName evidence="4">Integral membrane protein</fullName>
    </recommendedName>
</protein>
<accession>A0ABY5Z0Y3</accession>
<dbReference type="Proteomes" id="UP001058271">
    <property type="component" value="Chromosome"/>
</dbReference>
<evidence type="ECO:0008006" key="4">
    <source>
        <dbReference type="Google" id="ProtNLM"/>
    </source>
</evidence>
<dbReference type="EMBL" id="CP073721">
    <property type="protein sequence ID" value="UWZ34527.1"/>
    <property type="molecule type" value="Genomic_DNA"/>
</dbReference>
<dbReference type="RefSeq" id="WP_260723848.1">
    <property type="nucleotide sequence ID" value="NZ_BAAABS010000091.1"/>
</dbReference>
<keyword evidence="1" id="KW-1133">Transmembrane helix</keyword>
<evidence type="ECO:0000313" key="3">
    <source>
        <dbReference type="Proteomes" id="UP001058271"/>
    </source>
</evidence>
<sequence length="135" mass="14841">MAKQVQQDQVTRAARRAVLIDGIPVSALGIVALTLGSSPDQSTAQKAWWIATTTVFTLAVAWVLLRAFRRADEYLRRIQLESMAIAFAAVLVALQVATLLDAAGIIRLHQLTQLILLGGVAIWLLIADLRTRFHR</sequence>
<feature type="transmembrane region" description="Helical" evidence="1">
    <location>
        <begin position="85"/>
        <end position="105"/>
    </location>
</feature>
<name>A0ABY5Z0Y3_9ACTN</name>
<organism evidence="2 3">
    <name type="scientific">Dactylosporangium roseum</name>
    <dbReference type="NCBI Taxonomy" id="47989"/>
    <lineage>
        <taxon>Bacteria</taxon>
        <taxon>Bacillati</taxon>
        <taxon>Actinomycetota</taxon>
        <taxon>Actinomycetes</taxon>
        <taxon>Micromonosporales</taxon>
        <taxon>Micromonosporaceae</taxon>
        <taxon>Dactylosporangium</taxon>
    </lineage>
</organism>
<keyword evidence="3" id="KW-1185">Reference proteome</keyword>
<reference evidence="2" key="1">
    <citation type="submission" date="2021-04" db="EMBL/GenBank/DDBJ databases">
        <title>Biosynthetic gene clusters of Dactylosporangioum roseum.</title>
        <authorList>
            <person name="Hartkoorn R.C."/>
            <person name="Beaudoing E."/>
            <person name="Hot D."/>
            <person name="Moureu S."/>
        </authorList>
    </citation>
    <scope>NUCLEOTIDE SEQUENCE</scope>
    <source>
        <strain evidence="2">NRRL B-16295</strain>
    </source>
</reference>
<gene>
    <name evidence="2" type="ORF">Drose_25285</name>
</gene>
<evidence type="ECO:0000313" key="2">
    <source>
        <dbReference type="EMBL" id="UWZ34527.1"/>
    </source>
</evidence>
<feature type="transmembrane region" description="Helical" evidence="1">
    <location>
        <begin position="47"/>
        <end position="65"/>
    </location>
</feature>
<feature type="transmembrane region" description="Helical" evidence="1">
    <location>
        <begin position="111"/>
        <end position="129"/>
    </location>
</feature>
<feature type="transmembrane region" description="Helical" evidence="1">
    <location>
        <begin position="17"/>
        <end position="35"/>
    </location>
</feature>
<proteinExistence type="predicted"/>
<keyword evidence="1" id="KW-0472">Membrane</keyword>
<keyword evidence="1" id="KW-0812">Transmembrane</keyword>
<evidence type="ECO:0000256" key="1">
    <source>
        <dbReference type="SAM" id="Phobius"/>
    </source>
</evidence>